<dbReference type="Proteomes" id="UP000824998">
    <property type="component" value="Unassembled WGS sequence"/>
</dbReference>
<dbReference type="InterPro" id="IPR001375">
    <property type="entry name" value="Peptidase_S9_cat"/>
</dbReference>
<keyword evidence="3" id="KW-1185">Reference proteome</keyword>
<dbReference type="AlphaFoldDB" id="A0A9P7YEI5"/>
<evidence type="ECO:0000313" key="2">
    <source>
        <dbReference type="EMBL" id="KAG9232224.1"/>
    </source>
</evidence>
<dbReference type="SUPFAM" id="SSF69322">
    <property type="entry name" value="Tricorn protease domain 2"/>
    <property type="match status" value="1"/>
</dbReference>
<comment type="caution">
    <text evidence="2">The sequence shown here is derived from an EMBL/GenBank/DDBJ whole genome shotgun (WGS) entry which is preliminary data.</text>
</comment>
<dbReference type="Gene3D" id="3.40.50.1820">
    <property type="entry name" value="alpha/beta hydrolase"/>
    <property type="match status" value="1"/>
</dbReference>
<name>A0A9P7YEI5_9HELO</name>
<proteinExistence type="predicted"/>
<organism evidence="2 3">
    <name type="scientific">Amylocarpus encephaloides</name>
    <dbReference type="NCBI Taxonomy" id="45428"/>
    <lineage>
        <taxon>Eukaryota</taxon>
        <taxon>Fungi</taxon>
        <taxon>Dikarya</taxon>
        <taxon>Ascomycota</taxon>
        <taxon>Pezizomycotina</taxon>
        <taxon>Leotiomycetes</taxon>
        <taxon>Helotiales</taxon>
        <taxon>Helotiales incertae sedis</taxon>
        <taxon>Amylocarpus</taxon>
    </lineage>
</organism>
<feature type="domain" description="Peptidase S9 prolyl oligopeptidase catalytic" evidence="1">
    <location>
        <begin position="347"/>
        <end position="548"/>
    </location>
</feature>
<dbReference type="PANTHER" id="PTHR43056">
    <property type="entry name" value="PEPTIDASE S9 PROLYL OLIGOPEPTIDASE"/>
    <property type="match status" value="1"/>
</dbReference>
<sequence>MKSTRAASGKIHEYGGGAASMCRDGRVVFTDSEGGGVFFLLENGEVEERVGGRKGVYFGDFDGQGTGKYILAVREVHFGDGREVENCIVSIDVKDGSVRVLAEGADFYSHPRFSRDGKRVCWKQWNHPDMPWTGSELYVAEWNEGTELLKGNYVAGKAGEQAICQPRWAWDGALWHEVEKGEDVEIGKREIYMGNTTYIQLSPKKLLITYCRNATDGLIVYDIPTQTVIELPLELVHIEFHGLARISDTSFAVLGSTAKTPPALYIVDITKPSEKKLLKISSSSDLPLSTFSPATSISFPRTHGTPGIAHAIFSPPSNPLYTGPEGANPPLIISIHGGPTSHVTPRLNLEAQYFTSRGFAFADVNYTGSIGYGRAYREALNYYRGIKDVEDTLFCIDFLASQNLIERSKVGIRGGSAGGYTVLQSLVHHPNVFASGCSLYGVGNLKDFVTKTHKFESHYLFNLLFPSDTLELDRGRIYKTRSLCLHGNKIEAPLLLLQGDKDNVVLLSQGVDMERVLREKGKDVRLVVFEGEGHGWKGSEAIKRSVEEEEGLWGRTLVG</sequence>
<dbReference type="EMBL" id="MU251559">
    <property type="protein sequence ID" value="KAG9232224.1"/>
    <property type="molecule type" value="Genomic_DNA"/>
</dbReference>
<keyword evidence="2" id="KW-0378">Hydrolase</keyword>
<dbReference type="InterPro" id="IPR029058">
    <property type="entry name" value="AB_hydrolase_fold"/>
</dbReference>
<evidence type="ECO:0000259" key="1">
    <source>
        <dbReference type="Pfam" id="PF00326"/>
    </source>
</evidence>
<accession>A0A9P7YEI5</accession>
<dbReference type="GO" id="GO:0006508">
    <property type="term" value="P:proteolysis"/>
    <property type="evidence" value="ECO:0007669"/>
    <property type="project" value="InterPro"/>
</dbReference>
<dbReference type="Pfam" id="PF00326">
    <property type="entry name" value="Peptidase_S9"/>
    <property type="match status" value="1"/>
</dbReference>
<gene>
    <name evidence="2" type="ORF">BJ875DRAFT_506147</name>
</gene>
<dbReference type="SUPFAM" id="SSF53474">
    <property type="entry name" value="alpha/beta-Hydrolases"/>
    <property type="match status" value="1"/>
</dbReference>
<dbReference type="OrthoDB" id="43744at2759"/>
<evidence type="ECO:0000313" key="3">
    <source>
        <dbReference type="Proteomes" id="UP000824998"/>
    </source>
</evidence>
<dbReference type="InterPro" id="IPR050585">
    <property type="entry name" value="Xaa-Pro_dipeptidyl-ppase/CocE"/>
</dbReference>
<reference evidence="2" key="1">
    <citation type="journal article" date="2021" name="IMA Fungus">
        <title>Genomic characterization of three marine fungi, including Emericellopsis atlantica sp. nov. with signatures of a generalist lifestyle and marine biomass degradation.</title>
        <authorList>
            <person name="Hagestad O.C."/>
            <person name="Hou L."/>
            <person name="Andersen J.H."/>
            <person name="Hansen E.H."/>
            <person name="Altermark B."/>
            <person name="Li C."/>
            <person name="Kuhnert E."/>
            <person name="Cox R.J."/>
            <person name="Crous P.W."/>
            <person name="Spatafora J.W."/>
            <person name="Lail K."/>
            <person name="Amirebrahimi M."/>
            <person name="Lipzen A."/>
            <person name="Pangilinan J."/>
            <person name="Andreopoulos W."/>
            <person name="Hayes R.D."/>
            <person name="Ng V."/>
            <person name="Grigoriev I.V."/>
            <person name="Jackson S.A."/>
            <person name="Sutton T.D.S."/>
            <person name="Dobson A.D.W."/>
            <person name="Rama T."/>
        </authorList>
    </citation>
    <scope>NUCLEOTIDE SEQUENCE</scope>
    <source>
        <strain evidence="2">TRa018bII</strain>
    </source>
</reference>
<dbReference type="PANTHER" id="PTHR43056:SF5">
    <property type="entry name" value="PEPTIDASE S9 PROLYL OLIGOPEPTIDASE CATALYTIC DOMAIN-CONTAINING PROTEIN"/>
    <property type="match status" value="1"/>
</dbReference>
<dbReference type="GO" id="GO:0008236">
    <property type="term" value="F:serine-type peptidase activity"/>
    <property type="evidence" value="ECO:0007669"/>
    <property type="project" value="InterPro"/>
</dbReference>
<protein>
    <submittedName>
        <fullName evidence="2">Alpha/Beta hydrolase protein</fullName>
    </submittedName>
</protein>